<evidence type="ECO:0000259" key="5">
    <source>
        <dbReference type="Pfam" id="PF22435"/>
    </source>
</evidence>
<proteinExistence type="inferred from homology"/>
<dbReference type="eggNOG" id="COG0566">
    <property type="taxonomic scope" value="Bacteria"/>
</dbReference>
<dbReference type="InterPro" id="IPR029064">
    <property type="entry name" value="Ribosomal_eL30-like_sf"/>
</dbReference>
<dbReference type="PANTHER" id="PTHR43191:SF2">
    <property type="entry name" value="RRNA METHYLTRANSFERASE 3, MITOCHONDRIAL"/>
    <property type="match status" value="1"/>
</dbReference>
<dbReference type="STRING" id="290512.Paes_1923"/>
<dbReference type="InterPro" id="IPR053888">
    <property type="entry name" value="MRM3-like_sub_bind"/>
</dbReference>
<name>B4S4N9_PROA2</name>
<dbReference type="InterPro" id="IPR029026">
    <property type="entry name" value="tRNA_m1G_MTases_N"/>
</dbReference>
<dbReference type="InterPro" id="IPR001537">
    <property type="entry name" value="SpoU_MeTrfase"/>
</dbReference>
<dbReference type="PANTHER" id="PTHR43191">
    <property type="entry name" value="RRNA METHYLTRANSFERASE 3"/>
    <property type="match status" value="1"/>
</dbReference>
<dbReference type="Proteomes" id="UP000002725">
    <property type="component" value="Chromosome"/>
</dbReference>
<dbReference type="GO" id="GO:0003723">
    <property type="term" value="F:RNA binding"/>
    <property type="evidence" value="ECO:0007669"/>
    <property type="project" value="InterPro"/>
</dbReference>
<organism evidence="6 7">
    <name type="scientific">Prosthecochloris aestuarii (strain DSM 271 / SK 413)</name>
    <dbReference type="NCBI Taxonomy" id="290512"/>
    <lineage>
        <taxon>Bacteria</taxon>
        <taxon>Pseudomonadati</taxon>
        <taxon>Chlorobiota</taxon>
        <taxon>Chlorobiia</taxon>
        <taxon>Chlorobiales</taxon>
        <taxon>Chlorobiaceae</taxon>
        <taxon>Prosthecochloris</taxon>
    </lineage>
</organism>
<keyword evidence="2 6" id="KW-0489">Methyltransferase</keyword>
<dbReference type="EMBL" id="CP001108">
    <property type="protein sequence ID" value="ACF46935.1"/>
    <property type="molecule type" value="Genomic_DNA"/>
</dbReference>
<dbReference type="HOGENOM" id="CLU_021322_3_2_10"/>
<dbReference type="Gene3D" id="3.30.1330.30">
    <property type="match status" value="1"/>
</dbReference>
<evidence type="ECO:0000256" key="1">
    <source>
        <dbReference type="ARBA" id="ARBA00007228"/>
    </source>
</evidence>
<keyword evidence="3" id="KW-0808">Transferase</keyword>
<dbReference type="InterPro" id="IPR051259">
    <property type="entry name" value="rRNA_Methyltransferase"/>
</dbReference>
<keyword evidence="7" id="KW-1185">Reference proteome</keyword>
<dbReference type="GO" id="GO:0006396">
    <property type="term" value="P:RNA processing"/>
    <property type="evidence" value="ECO:0007669"/>
    <property type="project" value="InterPro"/>
</dbReference>
<dbReference type="SUPFAM" id="SSF75217">
    <property type="entry name" value="alpha/beta knot"/>
    <property type="match status" value="1"/>
</dbReference>
<sequence length="265" mass="28833">MTSQRYPYAAKGMIKRFARLHQKKYREREGCFLAEGLRTVSELLRQMPSVEALVALFVGADQLALIPFPERYREKLFLLEQEEMRRLAATTTSQGVIGVFRMGSEDRLSRADEGPSLVVALDDVQDPGNVGTIIRTAAWFGAAAVISGRGTADCYNPKSVRSSAGSLYGLELYSADDLGVELGRLQARGFHIVTASLQGTDIRAFKVWPPRLVLVIGNEANGVSLPIQKISDSMVMIPHGPASPHVESLNAAVSAAILISRFSLG</sequence>
<dbReference type="Pfam" id="PF22435">
    <property type="entry name" value="MRM3-like_sub_bind"/>
    <property type="match status" value="1"/>
</dbReference>
<evidence type="ECO:0000256" key="3">
    <source>
        <dbReference type="ARBA" id="ARBA00022679"/>
    </source>
</evidence>
<dbReference type="InterPro" id="IPR029028">
    <property type="entry name" value="Alpha/beta_knot_MTases"/>
</dbReference>
<accession>B4S4N9</accession>
<dbReference type="AlphaFoldDB" id="B4S4N9"/>
<feature type="domain" description="MRM3-like substrate binding" evidence="5">
    <location>
        <begin position="14"/>
        <end position="98"/>
    </location>
</feature>
<gene>
    <name evidence="6" type="ordered locus">Paes_1923</name>
</gene>
<dbReference type="KEGG" id="paa:Paes_1923"/>
<comment type="similarity">
    <text evidence="1">Belongs to the class IV-like SAM-binding methyltransferase superfamily. RNA methyltransferase TrmH family.</text>
</comment>
<protein>
    <submittedName>
        <fullName evidence="6">tRNA/rRNA methyltransferase (SpoU)</fullName>
    </submittedName>
</protein>
<feature type="domain" description="tRNA/rRNA methyltransferase SpoU type" evidence="4">
    <location>
        <begin position="117"/>
        <end position="259"/>
    </location>
</feature>
<dbReference type="Gene3D" id="3.40.1280.10">
    <property type="match status" value="1"/>
</dbReference>
<evidence type="ECO:0000313" key="7">
    <source>
        <dbReference type="Proteomes" id="UP000002725"/>
    </source>
</evidence>
<dbReference type="GO" id="GO:0008173">
    <property type="term" value="F:RNA methyltransferase activity"/>
    <property type="evidence" value="ECO:0007669"/>
    <property type="project" value="InterPro"/>
</dbReference>
<evidence type="ECO:0000259" key="4">
    <source>
        <dbReference type="Pfam" id="PF00588"/>
    </source>
</evidence>
<dbReference type="SUPFAM" id="SSF55315">
    <property type="entry name" value="L30e-like"/>
    <property type="match status" value="1"/>
</dbReference>
<dbReference type="RefSeq" id="WP_012506468.1">
    <property type="nucleotide sequence ID" value="NC_011059.1"/>
</dbReference>
<evidence type="ECO:0000256" key="2">
    <source>
        <dbReference type="ARBA" id="ARBA00022603"/>
    </source>
</evidence>
<evidence type="ECO:0000313" key="6">
    <source>
        <dbReference type="EMBL" id="ACF46935.1"/>
    </source>
</evidence>
<reference evidence="6" key="1">
    <citation type="submission" date="2008-06" db="EMBL/GenBank/DDBJ databases">
        <title>Complete sequence of chromosome of Prosthecochloris aestuarii DSM 271.</title>
        <authorList>
            <consortium name="US DOE Joint Genome Institute"/>
            <person name="Lucas S."/>
            <person name="Copeland A."/>
            <person name="Lapidus A."/>
            <person name="Glavina del Rio T."/>
            <person name="Dalin E."/>
            <person name="Tice H."/>
            <person name="Bruce D."/>
            <person name="Goodwin L."/>
            <person name="Pitluck S."/>
            <person name="Schmutz J."/>
            <person name="Larimer F."/>
            <person name="Land M."/>
            <person name="Hauser L."/>
            <person name="Kyrpides N."/>
            <person name="Anderson I."/>
            <person name="Liu Z."/>
            <person name="Li T."/>
            <person name="Zhao F."/>
            <person name="Overmann J."/>
            <person name="Bryant D.A."/>
            <person name="Richardson P."/>
        </authorList>
    </citation>
    <scope>NUCLEOTIDE SEQUENCE [LARGE SCALE GENOMIC DNA]</scope>
    <source>
        <strain evidence="6">DSM 271</strain>
    </source>
</reference>
<dbReference type="Pfam" id="PF00588">
    <property type="entry name" value="SpoU_methylase"/>
    <property type="match status" value="1"/>
</dbReference>
<dbReference type="CDD" id="cd18095">
    <property type="entry name" value="SpoU-like_rRNA-MTase"/>
    <property type="match status" value="1"/>
</dbReference>
<dbReference type="GO" id="GO:0032259">
    <property type="term" value="P:methylation"/>
    <property type="evidence" value="ECO:0007669"/>
    <property type="project" value="UniProtKB-KW"/>
</dbReference>